<dbReference type="SUPFAM" id="SSF55347">
    <property type="entry name" value="Glyceraldehyde-3-phosphate dehydrogenase-like, C-terminal domain"/>
    <property type="match status" value="1"/>
</dbReference>
<dbReference type="RefSeq" id="WP_077275136.1">
    <property type="nucleotide sequence ID" value="NZ_CP019609.1"/>
</dbReference>
<proteinExistence type="inferred from homology"/>
<dbReference type="GO" id="GO:0000166">
    <property type="term" value="F:nucleotide binding"/>
    <property type="evidence" value="ECO:0007669"/>
    <property type="project" value="InterPro"/>
</dbReference>
<keyword evidence="2" id="KW-0560">Oxidoreductase</keyword>
<evidence type="ECO:0000259" key="3">
    <source>
        <dbReference type="Pfam" id="PF01408"/>
    </source>
</evidence>
<dbReference type="OrthoDB" id="9815825at2"/>
<organism evidence="5 6">
    <name type="scientific">Vagococcus penaei</name>
    <dbReference type="NCBI Taxonomy" id="633807"/>
    <lineage>
        <taxon>Bacteria</taxon>
        <taxon>Bacillati</taxon>
        <taxon>Bacillota</taxon>
        <taxon>Bacilli</taxon>
        <taxon>Lactobacillales</taxon>
        <taxon>Enterococcaceae</taxon>
        <taxon>Vagococcus</taxon>
    </lineage>
</organism>
<protein>
    <submittedName>
        <fullName evidence="5">Uncharacterized protein</fullName>
    </submittedName>
</protein>
<dbReference type="EMBL" id="CP019609">
    <property type="protein sequence ID" value="AQP53038.1"/>
    <property type="molecule type" value="Genomic_DNA"/>
</dbReference>
<dbReference type="AlphaFoldDB" id="A0A1Q2D3U3"/>
<evidence type="ECO:0000259" key="4">
    <source>
        <dbReference type="Pfam" id="PF22725"/>
    </source>
</evidence>
<dbReference type="GO" id="GO:0016491">
    <property type="term" value="F:oxidoreductase activity"/>
    <property type="evidence" value="ECO:0007669"/>
    <property type="project" value="UniProtKB-KW"/>
</dbReference>
<evidence type="ECO:0000313" key="5">
    <source>
        <dbReference type="EMBL" id="AQP53038.1"/>
    </source>
</evidence>
<dbReference type="PANTHER" id="PTHR22604:SF105">
    <property type="entry name" value="TRANS-1,2-DIHYDROBENZENE-1,2-DIOL DEHYDROGENASE"/>
    <property type="match status" value="1"/>
</dbReference>
<dbReference type="KEGG" id="vpi:BW732_01560"/>
<dbReference type="InterPro" id="IPR055170">
    <property type="entry name" value="GFO_IDH_MocA-like_dom"/>
</dbReference>
<sequence>MLKNIGVIGTGWISTEFVTQIDQNKYTIHSIYNRNPKSLERFLTEQQITNGFTDYDAFLAQPDLDVVYIGSPNQTHYEYALRALKAGKHVLCEKVMVLTGAEAHELFNLAEEKQLILLEAVSLFYMPLYTKVQELLADGVLGKLSGVNVSFGSCKEYDPENRFFSKDKGGGALFDIGPYGLSAAVYLLGTDIKLVASDVVMAESGVDEKSSTILKTSTGELASVMLSFRGKMPKQIILSGDLGYLVIDDFPRATNGVIYLNDGQIIEISEGNAQDVFTYEMDHMNTLYQGDSLIVDHRQVTNRVIHLMDEMRQEWGWTL</sequence>
<dbReference type="SUPFAM" id="SSF51735">
    <property type="entry name" value="NAD(P)-binding Rossmann-fold domains"/>
    <property type="match status" value="1"/>
</dbReference>
<accession>A0A1Q2D3U3</accession>
<gene>
    <name evidence="5" type="ORF">BW732_01560</name>
</gene>
<evidence type="ECO:0000256" key="1">
    <source>
        <dbReference type="ARBA" id="ARBA00010928"/>
    </source>
</evidence>
<name>A0A1Q2D3U3_9ENTE</name>
<dbReference type="Pfam" id="PF01408">
    <property type="entry name" value="GFO_IDH_MocA"/>
    <property type="match status" value="1"/>
</dbReference>
<dbReference type="Proteomes" id="UP000188246">
    <property type="component" value="Chromosome"/>
</dbReference>
<feature type="domain" description="GFO/IDH/MocA-like oxidoreductase" evidence="4">
    <location>
        <begin position="129"/>
        <end position="245"/>
    </location>
</feature>
<dbReference type="Pfam" id="PF22725">
    <property type="entry name" value="GFO_IDH_MocA_C3"/>
    <property type="match status" value="1"/>
</dbReference>
<keyword evidence="6" id="KW-1185">Reference proteome</keyword>
<dbReference type="STRING" id="633807.BW732_01560"/>
<reference evidence="5 6" key="1">
    <citation type="journal article" date="2010" name="Int. J. Syst. Evol. Microbiol.">
        <title>Vagococcus penaei sp. nov., isolated from spoilage microbiota of cooked shrimp (Penaeus vannamei).</title>
        <authorList>
            <person name="Jaffres E."/>
            <person name="Prevost H."/>
            <person name="Rossero A."/>
            <person name="Joffraud J.J."/>
            <person name="Dousset X."/>
        </authorList>
    </citation>
    <scope>NUCLEOTIDE SEQUENCE [LARGE SCALE GENOMIC DNA]</scope>
    <source>
        <strain evidence="5 6">CD276</strain>
    </source>
</reference>
<dbReference type="InterPro" id="IPR036291">
    <property type="entry name" value="NAD(P)-bd_dom_sf"/>
</dbReference>
<feature type="domain" description="Gfo/Idh/MocA-like oxidoreductase N-terminal" evidence="3">
    <location>
        <begin position="4"/>
        <end position="117"/>
    </location>
</feature>
<dbReference type="PANTHER" id="PTHR22604">
    <property type="entry name" value="OXIDOREDUCTASES"/>
    <property type="match status" value="1"/>
</dbReference>
<dbReference type="Gene3D" id="3.30.360.10">
    <property type="entry name" value="Dihydrodipicolinate Reductase, domain 2"/>
    <property type="match status" value="1"/>
</dbReference>
<dbReference type="InterPro" id="IPR000683">
    <property type="entry name" value="Gfo/Idh/MocA-like_OxRdtase_N"/>
</dbReference>
<evidence type="ECO:0000256" key="2">
    <source>
        <dbReference type="ARBA" id="ARBA00023002"/>
    </source>
</evidence>
<dbReference type="Gene3D" id="3.40.50.720">
    <property type="entry name" value="NAD(P)-binding Rossmann-like Domain"/>
    <property type="match status" value="1"/>
</dbReference>
<evidence type="ECO:0000313" key="6">
    <source>
        <dbReference type="Proteomes" id="UP000188246"/>
    </source>
</evidence>
<comment type="similarity">
    <text evidence="1">Belongs to the Gfo/Idh/MocA family.</text>
</comment>
<dbReference type="InterPro" id="IPR050984">
    <property type="entry name" value="Gfo/Idh/MocA_domain"/>
</dbReference>